<organism evidence="1 2">
    <name type="scientific">Schistosoma bovis</name>
    <name type="common">Blood fluke</name>
    <dbReference type="NCBI Taxonomy" id="6184"/>
    <lineage>
        <taxon>Eukaryota</taxon>
        <taxon>Metazoa</taxon>
        <taxon>Spiralia</taxon>
        <taxon>Lophotrochozoa</taxon>
        <taxon>Platyhelminthes</taxon>
        <taxon>Trematoda</taxon>
        <taxon>Digenea</taxon>
        <taxon>Strigeidida</taxon>
        <taxon>Schistosomatoidea</taxon>
        <taxon>Schistosomatidae</taxon>
        <taxon>Schistosoma</taxon>
    </lineage>
</organism>
<dbReference type="Proteomes" id="UP000290809">
    <property type="component" value="Unassembled WGS sequence"/>
</dbReference>
<dbReference type="STRING" id="6184.A0A430Q2P2"/>
<dbReference type="EMBL" id="QMKO01003062">
    <property type="protein sequence ID" value="RTG81956.1"/>
    <property type="molecule type" value="Genomic_DNA"/>
</dbReference>
<keyword evidence="2" id="KW-1185">Reference proteome</keyword>
<dbReference type="AlphaFoldDB" id="A0A430Q2P2"/>
<evidence type="ECO:0000313" key="2">
    <source>
        <dbReference type="Proteomes" id="UP000290809"/>
    </source>
</evidence>
<name>A0A430Q2P2_SCHBO</name>
<reference evidence="1 2" key="1">
    <citation type="journal article" date="2019" name="PLoS Pathog.">
        <title>Genome sequence of the bovine parasite Schistosoma bovis Tanzania.</title>
        <authorList>
            <person name="Oey H."/>
            <person name="Zakrzewski M."/>
            <person name="Gobert G."/>
            <person name="Gravermann K."/>
            <person name="Stoye J."/>
            <person name="Jones M."/>
            <person name="Mcmanus D."/>
            <person name="Krause L."/>
        </authorList>
    </citation>
    <scope>NUCLEOTIDE SEQUENCE [LARGE SCALE GENOMIC DNA]</scope>
    <source>
        <strain evidence="1 2">TAN1997</strain>
    </source>
</reference>
<sequence>MMIKNTSVVFIFTTLPLNAHNGMEEKSSYKTYLNRSGDTKDKTVFDNWIEYSENVQHSKAIIVALYGQNYQSAIFFYLLNSPPNESSVASVHKIIIDPVWPAYGGVVIDLHGQGLNTSFKLIFYANCVDVQNCVSYESNFEVM</sequence>
<proteinExistence type="predicted"/>
<gene>
    <name evidence="1" type="ORF">DC041_0007914</name>
</gene>
<evidence type="ECO:0000313" key="1">
    <source>
        <dbReference type="EMBL" id="RTG81956.1"/>
    </source>
</evidence>
<accession>A0A430Q2P2</accession>
<comment type="caution">
    <text evidence="1">The sequence shown here is derived from an EMBL/GenBank/DDBJ whole genome shotgun (WGS) entry which is preliminary data.</text>
</comment>
<protein>
    <submittedName>
        <fullName evidence="1">Uncharacterized protein</fullName>
    </submittedName>
</protein>